<dbReference type="Gene3D" id="2.40.50.1020">
    <property type="entry name" value="LytTr DNA-binding domain"/>
    <property type="match status" value="1"/>
</dbReference>
<dbReference type="EMBL" id="AVFL01000008">
    <property type="protein sequence ID" value="EWY40210.1"/>
    <property type="molecule type" value="Genomic_DNA"/>
</dbReference>
<dbReference type="PANTHER" id="PTHR37299">
    <property type="entry name" value="TRANSCRIPTIONAL REGULATOR-RELATED"/>
    <property type="match status" value="1"/>
</dbReference>
<feature type="domain" description="PAS" evidence="1">
    <location>
        <begin position="1"/>
        <end position="58"/>
    </location>
</feature>
<dbReference type="AlphaFoldDB" id="W9H209"/>
<comment type="caution">
    <text evidence="3">The sequence shown here is derived from an EMBL/GenBank/DDBJ whole genome shotgun (WGS) entry which is preliminary data.</text>
</comment>
<dbReference type="PROSITE" id="PS50930">
    <property type="entry name" value="HTH_LYTTR"/>
    <property type="match status" value="1"/>
</dbReference>
<proteinExistence type="predicted"/>
<gene>
    <name evidence="3" type="ORF">N825_36415</name>
</gene>
<keyword evidence="4" id="KW-1185">Reference proteome</keyword>
<evidence type="ECO:0000259" key="1">
    <source>
        <dbReference type="PROSITE" id="PS50112"/>
    </source>
</evidence>
<dbReference type="InterPro" id="IPR035965">
    <property type="entry name" value="PAS-like_dom_sf"/>
</dbReference>
<organism evidence="3 4">
    <name type="scientific">Skermanella stibiiresistens SB22</name>
    <dbReference type="NCBI Taxonomy" id="1385369"/>
    <lineage>
        <taxon>Bacteria</taxon>
        <taxon>Pseudomonadati</taxon>
        <taxon>Pseudomonadota</taxon>
        <taxon>Alphaproteobacteria</taxon>
        <taxon>Rhodospirillales</taxon>
        <taxon>Azospirillaceae</taxon>
        <taxon>Skermanella</taxon>
    </lineage>
</organism>
<sequence>MGLVVLDTSWRITACDALARHLLGRQPAPLLGRSILDLHPPQVRQRVEWLLESAAQGPASLLVSLPDRTILVRVVALEEGGGLAMALFDLGDADATDHPRAAVPASPTPGADPAPATAALAKVPITRHDGVFLLDPTKAVNFEAAGHYTTVVTAAGPLFCGLSLRKLEERLEDSRFIRVHRSYIVSLNHATTLVREDGRTALVMDAPDKPRVPVGRNHMERVRQRLGL</sequence>
<dbReference type="CDD" id="cd00130">
    <property type="entry name" value="PAS"/>
    <property type="match status" value="1"/>
</dbReference>
<dbReference type="Pfam" id="PF04397">
    <property type="entry name" value="LytTR"/>
    <property type="match status" value="1"/>
</dbReference>
<dbReference type="SUPFAM" id="SSF55785">
    <property type="entry name" value="PYP-like sensor domain (PAS domain)"/>
    <property type="match status" value="1"/>
</dbReference>
<evidence type="ECO:0000313" key="4">
    <source>
        <dbReference type="Proteomes" id="UP000019486"/>
    </source>
</evidence>
<dbReference type="InterPro" id="IPR013656">
    <property type="entry name" value="PAS_4"/>
</dbReference>
<reference evidence="3 4" key="1">
    <citation type="submission" date="2013-08" db="EMBL/GenBank/DDBJ databases">
        <title>The genome sequence of Skermanella stibiiresistens.</title>
        <authorList>
            <person name="Zhu W."/>
            <person name="Wang G."/>
        </authorList>
    </citation>
    <scope>NUCLEOTIDE SEQUENCE [LARGE SCALE GENOMIC DNA]</scope>
    <source>
        <strain evidence="3 4">SB22</strain>
    </source>
</reference>
<dbReference type="GO" id="GO:0003677">
    <property type="term" value="F:DNA binding"/>
    <property type="evidence" value="ECO:0007669"/>
    <property type="project" value="InterPro"/>
</dbReference>
<dbReference type="InterPro" id="IPR046947">
    <property type="entry name" value="LytR-like"/>
</dbReference>
<dbReference type="SMART" id="SM00850">
    <property type="entry name" value="LytTR"/>
    <property type="match status" value="1"/>
</dbReference>
<dbReference type="PANTHER" id="PTHR37299:SF1">
    <property type="entry name" value="STAGE 0 SPORULATION PROTEIN A HOMOLOG"/>
    <property type="match status" value="1"/>
</dbReference>
<evidence type="ECO:0000259" key="2">
    <source>
        <dbReference type="PROSITE" id="PS50930"/>
    </source>
</evidence>
<dbReference type="STRING" id="1385369.N825_36415"/>
<dbReference type="Proteomes" id="UP000019486">
    <property type="component" value="Unassembled WGS sequence"/>
</dbReference>
<dbReference type="InterPro" id="IPR000014">
    <property type="entry name" value="PAS"/>
</dbReference>
<name>W9H209_9PROT</name>
<dbReference type="Pfam" id="PF08448">
    <property type="entry name" value="PAS_4"/>
    <property type="match status" value="1"/>
</dbReference>
<dbReference type="Gene3D" id="3.30.450.20">
    <property type="entry name" value="PAS domain"/>
    <property type="match status" value="1"/>
</dbReference>
<protein>
    <submittedName>
        <fullName evidence="3">LytTR family transcriptional regulator</fullName>
    </submittedName>
</protein>
<accession>W9H209</accession>
<dbReference type="InterPro" id="IPR007492">
    <property type="entry name" value="LytTR_DNA-bd_dom"/>
</dbReference>
<dbReference type="GO" id="GO:0000156">
    <property type="term" value="F:phosphorelay response regulator activity"/>
    <property type="evidence" value="ECO:0007669"/>
    <property type="project" value="InterPro"/>
</dbReference>
<evidence type="ECO:0000313" key="3">
    <source>
        <dbReference type="EMBL" id="EWY40210.1"/>
    </source>
</evidence>
<dbReference type="PROSITE" id="PS50112">
    <property type="entry name" value="PAS"/>
    <property type="match status" value="1"/>
</dbReference>
<feature type="domain" description="HTH LytTR-type" evidence="2">
    <location>
        <begin position="123"/>
        <end position="228"/>
    </location>
</feature>